<evidence type="ECO:0000313" key="3">
    <source>
        <dbReference type="Proteomes" id="UP000000305"/>
    </source>
</evidence>
<keyword evidence="3" id="KW-1185">Reference proteome</keyword>
<sequence length="80" mass="8960">MSLSLPYFIFFVGFGILNCFSSKSDPLNGQHLRVIWPNWSGNRKGMIGSLNGGVFLDALSARWNLTEPRRPNLADPFGFI</sequence>
<reference evidence="2 3" key="1">
    <citation type="journal article" date="2011" name="Science">
        <title>The ecoresponsive genome of Daphnia pulex.</title>
        <authorList>
            <person name="Colbourne J.K."/>
            <person name="Pfrender M.E."/>
            <person name="Gilbert D."/>
            <person name="Thomas W.K."/>
            <person name="Tucker A."/>
            <person name="Oakley T.H."/>
            <person name="Tokishita S."/>
            <person name="Aerts A."/>
            <person name="Arnold G.J."/>
            <person name="Basu M.K."/>
            <person name="Bauer D.J."/>
            <person name="Caceres C.E."/>
            <person name="Carmel L."/>
            <person name="Casola C."/>
            <person name="Choi J.H."/>
            <person name="Detter J.C."/>
            <person name="Dong Q."/>
            <person name="Dusheyko S."/>
            <person name="Eads B.D."/>
            <person name="Frohlich T."/>
            <person name="Geiler-Samerotte K.A."/>
            <person name="Gerlach D."/>
            <person name="Hatcher P."/>
            <person name="Jogdeo S."/>
            <person name="Krijgsveld J."/>
            <person name="Kriventseva E.V."/>
            <person name="Kultz D."/>
            <person name="Laforsch C."/>
            <person name="Lindquist E."/>
            <person name="Lopez J."/>
            <person name="Manak J.R."/>
            <person name="Muller J."/>
            <person name="Pangilinan J."/>
            <person name="Patwardhan R.P."/>
            <person name="Pitluck S."/>
            <person name="Pritham E.J."/>
            <person name="Rechtsteiner A."/>
            <person name="Rho M."/>
            <person name="Rogozin I.B."/>
            <person name="Sakarya O."/>
            <person name="Salamov A."/>
            <person name="Schaack S."/>
            <person name="Shapiro H."/>
            <person name="Shiga Y."/>
            <person name="Skalitzky C."/>
            <person name="Smith Z."/>
            <person name="Souvorov A."/>
            <person name="Sung W."/>
            <person name="Tang Z."/>
            <person name="Tsuchiya D."/>
            <person name="Tu H."/>
            <person name="Vos H."/>
            <person name="Wang M."/>
            <person name="Wolf Y.I."/>
            <person name="Yamagata H."/>
            <person name="Yamada T."/>
            <person name="Ye Y."/>
            <person name="Shaw J.R."/>
            <person name="Andrews J."/>
            <person name="Crease T.J."/>
            <person name="Tang H."/>
            <person name="Lucas S.M."/>
            <person name="Robertson H.M."/>
            <person name="Bork P."/>
            <person name="Koonin E.V."/>
            <person name="Zdobnov E.M."/>
            <person name="Grigoriev I.V."/>
            <person name="Lynch M."/>
            <person name="Boore J.L."/>
        </authorList>
    </citation>
    <scope>NUCLEOTIDE SEQUENCE [LARGE SCALE GENOMIC DNA]</scope>
</reference>
<accession>E9GDV3</accession>
<organism evidence="2 3">
    <name type="scientific">Daphnia pulex</name>
    <name type="common">Water flea</name>
    <dbReference type="NCBI Taxonomy" id="6669"/>
    <lineage>
        <taxon>Eukaryota</taxon>
        <taxon>Metazoa</taxon>
        <taxon>Ecdysozoa</taxon>
        <taxon>Arthropoda</taxon>
        <taxon>Crustacea</taxon>
        <taxon>Branchiopoda</taxon>
        <taxon>Diplostraca</taxon>
        <taxon>Cladocera</taxon>
        <taxon>Anomopoda</taxon>
        <taxon>Daphniidae</taxon>
        <taxon>Daphnia</taxon>
    </lineage>
</organism>
<dbReference type="EMBL" id="GL732540">
    <property type="protein sequence ID" value="EFX82147.1"/>
    <property type="molecule type" value="Genomic_DNA"/>
</dbReference>
<proteinExistence type="predicted"/>
<evidence type="ECO:0000256" key="1">
    <source>
        <dbReference type="SAM" id="SignalP"/>
    </source>
</evidence>
<dbReference type="KEGG" id="dpx:DAPPUDRAFT_316743"/>
<gene>
    <name evidence="2" type="ORF">DAPPUDRAFT_316743</name>
</gene>
<protein>
    <submittedName>
        <fullName evidence="2">Uncharacterized protein</fullName>
    </submittedName>
</protein>
<keyword evidence="1" id="KW-0732">Signal</keyword>
<dbReference type="Proteomes" id="UP000000305">
    <property type="component" value="Unassembled WGS sequence"/>
</dbReference>
<feature type="chain" id="PRO_5003240885" evidence="1">
    <location>
        <begin position="20"/>
        <end position="80"/>
    </location>
</feature>
<dbReference type="InParanoid" id="E9GDV3"/>
<name>E9GDV3_DAPPU</name>
<dbReference type="AlphaFoldDB" id="E9GDV3"/>
<dbReference type="HOGENOM" id="CLU_2592183_0_0_1"/>
<dbReference type="PhylomeDB" id="E9GDV3"/>
<evidence type="ECO:0000313" key="2">
    <source>
        <dbReference type="EMBL" id="EFX82147.1"/>
    </source>
</evidence>
<feature type="signal peptide" evidence="1">
    <location>
        <begin position="1"/>
        <end position="19"/>
    </location>
</feature>